<comment type="caution">
    <text evidence="1">The sequence shown here is derived from an EMBL/GenBank/DDBJ whole genome shotgun (WGS) entry which is preliminary data.</text>
</comment>
<protein>
    <submittedName>
        <fullName evidence="1">Uncharacterized protein</fullName>
    </submittedName>
</protein>
<proteinExistence type="predicted"/>
<organism evidence="1 2">
    <name type="scientific">Sphingomonas immobilis</name>
    <dbReference type="NCBI Taxonomy" id="3063997"/>
    <lineage>
        <taxon>Bacteria</taxon>
        <taxon>Pseudomonadati</taxon>
        <taxon>Pseudomonadota</taxon>
        <taxon>Alphaproteobacteria</taxon>
        <taxon>Sphingomonadales</taxon>
        <taxon>Sphingomonadaceae</taxon>
        <taxon>Sphingomonas</taxon>
    </lineage>
</organism>
<gene>
    <name evidence="1" type="ORF">Q5H94_04590</name>
</gene>
<dbReference type="EMBL" id="JAUQSZ010000002">
    <property type="protein sequence ID" value="MDO7841592.1"/>
    <property type="molecule type" value="Genomic_DNA"/>
</dbReference>
<evidence type="ECO:0000313" key="2">
    <source>
        <dbReference type="Proteomes" id="UP001176468"/>
    </source>
</evidence>
<reference evidence="1" key="1">
    <citation type="submission" date="2023-07" db="EMBL/GenBank/DDBJ databases">
        <authorList>
            <person name="Kim M.K."/>
        </authorList>
    </citation>
    <scope>NUCLEOTIDE SEQUENCE</scope>
    <source>
        <strain evidence="1">CA1-15</strain>
    </source>
</reference>
<sequence length="109" mass="12265">MIKPPEASRRQTCGCRIANRLDEHYDPARFHSTMLRLGSELDWPPAALARLSETFDAVRFDPFAITFDQIEAVSCAAPRARLRRAFTRRFASMRKAAACSFPNTLSGCT</sequence>
<name>A0ABT8ZWK4_9SPHN</name>
<keyword evidence="2" id="KW-1185">Reference proteome</keyword>
<dbReference type="Proteomes" id="UP001176468">
    <property type="component" value="Unassembled WGS sequence"/>
</dbReference>
<accession>A0ABT8ZWK4</accession>
<evidence type="ECO:0000313" key="1">
    <source>
        <dbReference type="EMBL" id="MDO7841592.1"/>
    </source>
</evidence>
<dbReference type="RefSeq" id="WP_304560036.1">
    <property type="nucleotide sequence ID" value="NZ_JAUQSZ010000002.1"/>
</dbReference>